<evidence type="ECO:0000256" key="1">
    <source>
        <dbReference type="SAM" id="SignalP"/>
    </source>
</evidence>
<feature type="chain" id="PRO_5040406035" evidence="1">
    <location>
        <begin position="18"/>
        <end position="137"/>
    </location>
</feature>
<accession>A0A9N8Q193</accession>
<organism evidence="2 3">
    <name type="scientific">Chrysodeixis includens</name>
    <name type="common">Soybean looper</name>
    <name type="synonym">Pseudoplusia includens</name>
    <dbReference type="NCBI Taxonomy" id="689277"/>
    <lineage>
        <taxon>Eukaryota</taxon>
        <taxon>Metazoa</taxon>
        <taxon>Ecdysozoa</taxon>
        <taxon>Arthropoda</taxon>
        <taxon>Hexapoda</taxon>
        <taxon>Insecta</taxon>
        <taxon>Pterygota</taxon>
        <taxon>Neoptera</taxon>
        <taxon>Endopterygota</taxon>
        <taxon>Lepidoptera</taxon>
        <taxon>Glossata</taxon>
        <taxon>Ditrysia</taxon>
        <taxon>Noctuoidea</taxon>
        <taxon>Noctuidae</taxon>
        <taxon>Plusiinae</taxon>
        <taxon>Chrysodeixis</taxon>
    </lineage>
</organism>
<evidence type="ECO:0000313" key="3">
    <source>
        <dbReference type="Proteomes" id="UP001154114"/>
    </source>
</evidence>
<sequence length="137" mass="16421">MDFSVVILLSLSCIVHAFEYRRRCLLYKKRCVDHCPRLMHPYHTRCDGVTMSQRTCGEPRTFVIGFTCGWSRCDCNGDLLYDENTHDCVRIEFCTLPHTKRERKRQRGKKKPFRMSKRLRLKNYEDPMDQYIRGPRP</sequence>
<keyword evidence="1" id="KW-0732">Signal</keyword>
<dbReference type="AlphaFoldDB" id="A0A9N8Q193"/>
<reference evidence="2" key="1">
    <citation type="submission" date="2021-12" db="EMBL/GenBank/DDBJ databases">
        <authorList>
            <person name="King R."/>
        </authorList>
    </citation>
    <scope>NUCLEOTIDE SEQUENCE</scope>
</reference>
<protein>
    <submittedName>
        <fullName evidence="2">Uncharacterized protein</fullName>
    </submittedName>
</protein>
<feature type="signal peptide" evidence="1">
    <location>
        <begin position="1"/>
        <end position="17"/>
    </location>
</feature>
<dbReference type="OrthoDB" id="7421901at2759"/>
<dbReference type="Proteomes" id="UP001154114">
    <property type="component" value="Chromosome 13"/>
</dbReference>
<name>A0A9N8Q193_CHRIL</name>
<dbReference type="EMBL" id="LR824016">
    <property type="protein sequence ID" value="CAD0200649.1"/>
    <property type="molecule type" value="Genomic_DNA"/>
</dbReference>
<keyword evidence="3" id="KW-1185">Reference proteome</keyword>
<evidence type="ECO:0000313" key="2">
    <source>
        <dbReference type="EMBL" id="CAD0200649.1"/>
    </source>
</evidence>
<proteinExistence type="predicted"/>
<gene>
    <name evidence="2" type="ORF">CINC_LOCUS2333</name>
</gene>